<proteinExistence type="predicted"/>
<dbReference type="EMBL" id="BBJU01000013">
    <property type="protein sequence ID" value="GAK70670.1"/>
    <property type="molecule type" value="Genomic_DNA"/>
</dbReference>
<accession>A0A081CVH4</accession>
<dbReference type="AlphaFoldDB" id="A0A081CVH4"/>
<protein>
    <submittedName>
        <fullName evidence="1">Uncharacterized protein</fullName>
    </submittedName>
</protein>
<dbReference type="Proteomes" id="UP000028701">
    <property type="component" value="Unassembled WGS sequence"/>
</dbReference>
<gene>
    <name evidence="1" type="ORF">RRU01S_13_00080</name>
</gene>
<evidence type="ECO:0000313" key="2">
    <source>
        <dbReference type="Proteomes" id="UP000028701"/>
    </source>
</evidence>
<organism evidence="1 2">
    <name type="scientific">Agrobacterium rubi TR3 = NBRC 13261</name>
    <dbReference type="NCBI Taxonomy" id="1368415"/>
    <lineage>
        <taxon>Bacteria</taxon>
        <taxon>Pseudomonadati</taxon>
        <taxon>Pseudomonadota</taxon>
        <taxon>Alphaproteobacteria</taxon>
        <taxon>Hyphomicrobiales</taxon>
        <taxon>Rhizobiaceae</taxon>
        <taxon>Rhizobium/Agrobacterium group</taxon>
        <taxon>Agrobacterium</taxon>
    </lineage>
</organism>
<comment type="caution">
    <text evidence="1">The sequence shown here is derived from an EMBL/GenBank/DDBJ whole genome shotgun (WGS) entry which is preliminary data.</text>
</comment>
<sequence length="76" mass="8686">MPPRHEIQVLMRPLEPGKRIRVPLGQNLDMPIPDQEEAIHGLFDIVSDRSRTGNITLQEAMGRRDGYLKRNDGQPN</sequence>
<reference evidence="1 2" key="1">
    <citation type="submission" date="2014-08" db="EMBL/GenBank/DDBJ databases">
        <title>Whole genome shotgun sequence of Rhizobium rubi NBRC 13261.</title>
        <authorList>
            <person name="Katano-Makiyama Y."/>
            <person name="Hosoyama A."/>
            <person name="Hashimoto M."/>
            <person name="Hosoyama Y."/>
            <person name="Noguchi M."/>
            <person name="Tsuchikane K."/>
            <person name="Uohara A."/>
            <person name="Ohji S."/>
            <person name="Ichikawa N."/>
            <person name="Kimura A."/>
            <person name="Yamazoe A."/>
            <person name="Fujita N."/>
        </authorList>
    </citation>
    <scope>NUCLEOTIDE SEQUENCE [LARGE SCALE GENOMIC DNA]</scope>
    <source>
        <strain evidence="1 2">NBRC 13261</strain>
    </source>
</reference>
<name>A0A081CVH4_9HYPH</name>
<evidence type="ECO:0000313" key="1">
    <source>
        <dbReference type="EMBL" id="GAK70670.1"/>
    </source>
</evidence>